<dbReference type="PANTHER" id="PTHR31286">
    <property type="entry name" value="GLYCINE-RICH CELL WALL STRUCTURAL PROTEIN 1.8-LIKE"/>
    <property type="match status" value="1"/>
</dbReference>
<dbReference type="AlphaFoldDB" id="A0AAV7G7W3"/>
<organism evidence="1 2">
    <name type="scientific">Dendrobium chrysotoxum</name>
    <name type="common">Orchid</name>
    <dbReference type="NCBI Taxonomy" id="161865"/>
    <lineage>
        <taxon>Eukaryota</taxon>
        <taxon>Viridiplantae</taxon>
        <taxon>Streptophyta</taxon>
        <taxon>Embryophyta</taxon>
        <taxon>Tracheophyta</taxon>
        <taxon>Spermatophyta</taxon>
        <taxon>Magnoliopsida</taxon>
        <taxon>Liliopsida</taxon>
        <taxon>Asparagales</taxon>
        <taxon>Orchidaceae</taxon>
        <taxon>Epidendroideae</taxon>
        <taxon>Malaxideae</taxon>
        <taxon>Dendrobiinae</taxon>
        <taxon>Dendrobium</taxon>
    </lineage>
</organism>
<sequence length="188" mass="20531">MDNATAMGSQPSVARILAKLDVTKTFPEYVWLGPETYSHVQKVVFETFPSFCSHCKALGHKKSACLILHPHLRKFIIPKSVLITTYNNPIIVGDFDNVPLNDHNVVLDNVHLDNELLASPVKPLIDGLASCLPVFSFYISFCNSPTISPLPPCPSSRSRVRLPGPLPSPSRALAIAPVIPATASRIPR</sequence>
<keyword evidence="2" id="KW-1185">Reference proteome</keyword>
<name>A0AAV7G7W3_DENCH</name>
<dbReference type="InterPro" id="IPR040256">
    <property type="entry name" value="At4g02000-like"/>
</dbReference>
<proteinExistence type="predicted"/>
<protein>
    <submittedName>
        <fullName evidence="1">Uncharacterized protein</fullName>
    </submittedName>
</protein>
<evidence type="ECO:0000313" key="2">
    <source>
        <dbReference type="Proteomes" id="UP000775213"/>
    </source>
</evidence>
<dbReference type="EMBL" id="JAGFBR010000017">
    <property type="protein sequence ID" value="KAH0451807.1"/>
    <property type="molecule type" value="Genomic_DNA"/>
</dbReference>
<reference evidence="1 2" key="1">
    <citation type="journal article" date="2021" name="Hortic Res">
        <title>Chromosome-scale assembly of the Dendrobium chrysotoxum genome enhances the understanding of orchid evolution.</title>
        <authorList>
            <person name="Zhang Y."/>
            <person name="Zhang G.Q."/>
            <person name="Zhang D."/>
            <person name="Liu X.D."/>
            <person name="Xu X.Y."/>
            <person name="Sun W.H."/>
            <person name="Yu X."/>
            <person name="Zhu X."/>
            <person name="Wang Z.W."/>
            <person name="Zhao X."/>
            <person name="Zhong W.Y."/>
            <person name="Chen H."/>
            <person name="Yin W.L."/>
            <person name="Huang T."/>
            <person name="Niu S.C."/>
            <person name="Liu Z.J."/>
        </authorList>
    </citation>
    <scope>NUCLEOTIDE SEQUENCE [LARGE SCALE GENOMIC DNA]</scope>
    <source>
        <strain evidence="1">Lindl</strain>
    </source>
</reference>
<gene>
    <name evidence="1" type="ORF">IEQ34_019106</name>
</gene>
<dbReference type="PANTHER" id="PTHR31286:SF180">
    <property type="entry name" value="OS10G0362600 PROTEIN"/>
    <property type="match status" value="1"/>
</dbReference>
<accession>A0AAV7G7W3</accession>
<dbReference type="Proteomes" id="UP000775213">
    <property type="component" value="Unassembled WGS sequence"/>
</dbReference>
<evidence type="ECO:0000313" key="1">
    <source>
        <dbReference type="EMBL" id="KAH0451807.1"/>
    </source>
</evidence>
<comment type="caution">
    <text evidence="1">The sequence shown here is derived from an EMBL/GenBank/DDBJ whole genome shotgun (WGS) entry which is preliminary data.</text>
</comment>